<organism evidence="5 6">
    <name type="scientific">Claviceps pazoutovae</name>
    <dbReference type="NCBI Taxonomy" id="1649127"/>
    <lineage>
        <taxon>Eukaryota</taxon>
        <taxon>Fungi</taxon>
        <taxon>Dikarya</taxon>
        <taxon>Ascomycota</taxon>
        <taxon>Pezizomycotina</taxon>
        <taxon>Sordariomycetes</taxon>
        <taxon>Hypocreomycetidae</taxon>
        <taxon>Hypocreales</taxon>
        <taxon>Clavicipitaceae</taxon>
        <taxon>Claviceps</taxon>
    </lineage>
</organism>
<evidence type="ECO:0000313" key="5">
    <source>
        <dbReference type="EMBL" id="KAG5932796.1"/>
    </source>
</evidence>
<reference evidence="5 6" key="1">
    <citation type="journal article" date="2020" name="bioRxiv">
        <title>Whole genome comparisons of ergot fungi reveals the divergence and evolution of species within the genus Claviceps are the result of varying mechanisms driving genome evolution and host range expansion.</title>
        <authorList>
            <person name="Wyka S.A."/>
            <person name="Mondo S.J."/>
            <person name="Liu M."/>
            <person name="Dettman J."/>
            <person name="Nalam V."/>
            <person name="Broders K.D."/>
        </authorList>
    </citation>
    <scope>NUCLEOTIDE SEQUENCE [LARGE SCALE GENOMIC DNA]</scope>
    <source>
        <strain evidence="5 6">CCC 1485</strain>
    </source>
</reference>
<protein>
    <recommendedName>
        <fullName evidence="7">Acetylxylan esterase</fullName>
    </recommendedName>
</protein>
<evidence type="ECO:0000256" key="4">
    <source>
        <dbReference type="SAM" id="SignalP"/>
    </source>
</evidence>
<proteinExistence type="predicted"/>
<keyword evidence="1" id="KW-0378">Hydrolase</keyword>
<dbReference type="GO" id="GO:0052689">
    <property type="term" value="F:carboxylic ester hydrolase activity"/>
    <property type="evidence" value="ECO:0007669"/>
    <property type="project" value="UniProtKB-ARBA"/>
</dbReference>
<keyword evidence="2" id="KW-1015">Disulfide bond</keyword>
<dbReference type="Proteomes" id="UP000706124">
    <property type="component" value="Unassembled WGS sequence"/>
</dbReference>
<feature type="chain" id="PRO_5040450130" description="Acetylxylan esterase" evidence="4">
    <location>
        <begin position="19"/>
        <end position="303"/>
    </location>
</feature>
<evidence type="ECO:0000256" key="2">
    <source>
        <dbReference type="ARBA" id="ARBA00023157"/>
    </source>
</evidence>
<comment type="caution">
    <text evidence="5">The sequence shown here is derived from an EMBL/GenBank/DDBJ whole genome shotgun (WGS) entry which is preliminary data.</text>
</comment>
<dbReference type="OrthoDB" id="2586582at2759"/>
<keyword evidence="4" id="KW-0732">Signal</keyword>
<dbReference type="Gene3D" id="3.40.50.1820">
    <property type="entry name" value="alpha/beta hydrolase"/>
    <property type="match status" value="1"/>
</dbReference>
<evidence type="ECO:0008006" key="7">
    <source>
        <dbReference type="Google" id="ProtNLM"/>
    </source>
</evidence>
<dbReference type="SMART" id="SM01110">
    <property type="entry name" value="Cutinase"/>
    <property type="match status" value="1"/>
</dbReference>
<gene>
    <name evidence="5" type="ORF">E4U60_004989</name>
</gene>
<dbReference type="PANTHER" id="PTHR33630:SF9">
    <property type="entry name" value="CUTINASE 4"/>
    <property type="match status" value="1"/>
</dbReference>
<dbReference type="EMBL" id="SRPO01000422">
    <property type="protein sequence ID" value="KAG5932796.1"/>
    <property type="molecule type" value="Genomic_DNA"/>
</dbReference>
<dbReference type="SUPFAM" id="SSF53474">
    <property type="entry name" value="alpha/beta-Hydrolases"/>
    <property type="match status" value="1"/>
</dbReference>
<dbReference type="InterPro" id="IPR000675">
    <property type="entry name" value="Cutinase/axe"/>
</dbReference>
<feature type="region of interest" description="Disordered" evidence="3">
    <location>
        <begin position="239"/>
        <end position="271"/>
    </location>
</feature>
<dbReference type="InterPro" id="IPR029058">
    <property type="entry name" value="AB_hydrolase_fold"/>
</dbReference>
<dbReference type="PANTHER" id="PTHR33630">
    <property type="entry name" value="CUTINASE RV1984C-RELATED-RELATED"/>
    <property type="match status" value="1"/>
</dbReference>
<feature type="signal peptide" evidence="4">
    <location>
        <begin position="1"/>
        <end position="18"/>
    </location>
</feature>
<evidence type="ECO:0000256" key="1">
    <source>
        <dbReference type="ARBA" id="ARBA00022801"/>
    </source>
</evidence>
<dbReference type="Pfam" id="PF01083">
    <property type="entry name" value="Cutinase"/>
    <property type="match status" value="1"/>
</dbReference>
<keyword evidence="6" id="KW-1185">Reference proteome</keyword>
<evidence type="ECO:0000313" key="6">
    <source>
        <dbReference type="Proteomes" id="UP000706124"/>
    </source>
</evidence>
<name>A0A9P7M878_9HYPO</name>
<accession>A0A9P7M878</accession>
<dbReference type="AlphaFoldDB" id="A0A9P7M878"/>
<evidence type="ECO:0000256" key="3">
    <source>
        <dbReference type="SAM" id="MobiDB-lite"/>
    </source>
</evidence>
<sequence length="303" mass="31449">MKHVLAPLAPLALFATRATTPEPDAGDSTQGCADNGLYIISVRGTGEERGIGVAGTIIGTQVQRRVNGTKIVALDYPATISDPSYVDSVVNGTKSLSQLISEHVKSCPNDKMAIMGYSQGAQVTLDTLCGSDEPLFDNTATIASDEVKKHVVAVAIFGDPTYVPNVTYNKGNSTMEGVFARKNSDSCLRYAGIISSWCDTGDVYCAGGNSTAVHSQYFSKYGIDIVNFIVDKATSQSSNVPSSASPSGTAAPISSGQPSVSTTSGPATTTATGTSEAANGLIMTSKWLHVALPLLLAALILMI</sequence>